<dbReference type="AlphaFoldDB" id="A0A068U102"/>
<evidence type="ECO:0000259" key="1">
    <source>
        <dbReference type="Pfam" id="PF05695"/>
    </source>
</evidence>
<dbReference type="PhylomeDB" id="A0A068U102"/>
<dbReference type="InterPro" id="IPR056777">
    <property type="entry name" value="Ycf2_N"/>
</dbReference>
<dbReference type="Gramene" id="CDP02190">
    <property type="protein sequence ID" value="CDP02190"/>
    <property type="gene ID" value="GSCOC_T00039508001"/>
</dbReference>
<protein>
    <recommendedName>
        <fullName evidence="1">Ycf2 N-terminal domain-containing protein</fullName>
    </recommendedName>
</protein>
<dbReference type="InParanoid" id="A0A068U102"/>
<proteinExistence type="predicted"/>
<accession>A0A068U102</accession>
<keyword evidence="3" id="KW-1185">Reference proteome</keyword>
<feature type="domain" description="Ycf2 N-terminal" evidence="1">
    <location>
        <begin position="16"/>
        <end position="96"/>
    </location>
</feature>
<evidence type="ECO:0000313" key="3">
    <source>
        <dbReference type="Proteomes" id="UP000295252"/>
    </source>
</evidence>
<gene>
    <name evidence="2" type="ORF">GSCOC_T00039508001</name>
</gene>
<organism evidence="2 3">
    <name type="scientific">Coffea canephora</name>
    <name type="common">Robusta coffee</name>
    <dbReference type="NCBI Taxonomy" id="49390"/>
    <lineage>
        <taxon>Eukaryota</taxon>
        <taxon>Viridiplantae</taxon>
        <taxon>Streptophyta</taxon>
        <taxon>Embryophyta</taxon>
        <taxon>Tracheophyta</taxon>
        <taxon>Spermatophyta</taxon>
        <taxon>Magnoliopsida</taxon>
        <taxon>eudicotyledons</taxon>
        <taxon>Gunneridae</taxon>
        <taxon>Pentapetalae</taxon>
        <taxon>asterids</taxon>
        <taxon>lamiids</taxon>
        <taxon>Gentianales</taxon>
        <taxon>Rubiaceae</taxon>
        <taxon>Ixoroideae</taxon>
        <taxon>Gardenieae complex</taxon>
        <taxon>Bertiereae - Coffeeae clade</taxon>
        <taxon>Coffeeae</taxon>
        <taxon>Coffea</taxon>
    </lineage>
</organism>
<dbReference type="Proteomes" id="UP000295252">
    <property type="component" value="Chromosome IX"/>
</dbReference>
<dbReference type="EMBL" id="HG739092">
    <property type="protein sequence ID" value="CDP02190.1"/>
    <property type="molecule type" value="Genomic_DNA"/>
</dbReference>
<sequence length="101" mass="11461">MCFDLNFLESCLVGGSSCKISNETVVGIEIIFLKKSQIFRVFFFCILYDDPTNKKNCDWKLFDLLGPLFESSVKNTINMNSGIVSGPLFESSAKHWYKSSK</sequence>
<name>A0A068U102_COFCA</name>
<dbReference type="OrthoDB" id="1896775at2759"/>
<reference evidence="3" key="1">
    <citation type="journal article" date="2014" name="Science">
        <title>The coffee genome provides insight into the convergent evolution of caffeine biosynthesis.</title>
        <authorList>
            <person name="Denoeud F."/>
            <person name="Carretero-Paulet L."/>
            <person name="Dereeper A."/>
            <person name="Droc G."/>
            <person name="Guyot R."/>
            <person name="Pietrella M."/>
            <person name="Zheng C."/>
            <person name="Alberti A."/>
            <person name="Anthony F."/>
            <person name="Aprea G."/>
            <person name="Aury J.M."/>
            <person name="Bento P."/>
            <person name="Bernard M."/>
            <person name="Bocs S."/>
            <person name="Campa C."/>
            <person name="Cenci A."/>
            <person name="Combes M.C."/>
            <person name="Crouzillat D."/>
            <person name="Da Silva C."/>
            <person name="Daddiego L."/>
            <person name="De Bellis F."/>
            <person name="Dussert S."/>
            <person name="Garsmeur O."/>
            <person name="Gayraud T."/>
            <person name="Guignon V."/>
            <person name="Jahn K."/>
            <person name="Jamilloux V."/>
            <person name="Joet T."/>
            <person name="Labadie K."/>
            <person name="Lan T."/>
            <person name="Leclercq J."/>
            <person name="Lepelley M."/>
            <person name="Leroy T."/>
            <person name="Li L.T."/>
            <person name="Librado P."/>
            <person name="Lopez L."/>
            <person name="Munoz A."/>
            <person name="Noel B."/>
            <person name="Pallavicini A."/>
            <person name="Perrotta G."/>
            <person name="Poncet V."/>
            <person name="Pot D."/>
            <person name="Priyono X."/>
            <person name="Rigoreau M."/>
            <person name="Rouard M."/>
            <person name="Rozas J."/>
            <person name="Tranchant-Dubreuil C."/>
            <person name="VanBuren R."/>
            <person name="Zhang Q."/>
            <person name="Andrade A.C."/>
            <person name="Argout X."/>
            <person name="Bertrand B."/>
            <person name="de Kochko A."/>
            <person name="Graziosi G."/>
            <person name="Henry R.J."/>
            <person name="Jayarama X."/>
            <person name="Ming R."/>
            <person name="Nagai C."/>
            <person name="Rounsley S."/>
            <person name="Sankoff D."/>
            <person name="Giuliano G."/>
            <person name="Albert V.A."/>
            <person name="Wincker P."/>
            <person name="Lashermes P."/>
        </authorList>
    </citation>
    <scope>NUCLEOTIDE SEQUENCE [LARGE SCALE GENOMIC DNA]</scope>
    <source>
        <strain evidence="3">cv. DH200-94</strain>
    </source>
</reference>
<evidence type="ECO:0000313" key="2">
    <source>
        <dbReference type="EMBL" id="CDP02190.1"/>
    </source>
</evidence>
<dbReference type="Pfam" id="PF05695">
    <property type="entry name" value="Ycf2"/>
    <property type="match status" value="1"/>
</dbReference>